<accession>A0A0D2ISC2</accession>
<dbReference type="Proteomes" id="UP000053617">
    <property type="component" value="Unassembled WGS sequence"/>
</dbReference>
<dbReference type="HOGENOM" id="CLU_1448468_0_0_1"/>
<evidence type="ECO:0000313" key="2">
    <source>
        <dbReference type="Proteomes" id="UP000053617"/>
    </source>
</evidence>
<dbReference type="GeneID" id="25299138"/>
<protein>
    <submittedName>
        <fullName evidence="1">Rhinocladiella mackenziei CBS 650.93 unplaced genomic scaffold supercont1.11, whole genome shotgun sequence</fullName>
    </submittedName>
</protein>
<reference evidence="1 2" key="1">
    <citation type="submission" date="2015-01" db="EMBL/GenBank/DDBJ databases">
        <title>The Genome Sequence of Rhinocladiella mackenzie CBS 650.93.</title>
        <authorList>
            <consortium name="The Broad Institute Genomics Platform"/>
            <person name="Cuomo C."/>
            <person name="de Hoog S."/>
            <person name="Gorbushina A."/>
            <person name="Stielow B."/>
            <person name="Teixiera M."/>
            <person name="Abouelleil A."/>
            <person name="Chapman S.B."/>
            <person name="Priest M."/>
            <person name="Young S.K."/>
            <person name="Wortman J."/>
            <person name="Nusbaum C."/>
            <person name="Birren B."/>
        </authorList>
    </citation>
    <scope>NUCLEOTIDE SEQUENCE [LARGE SCALE GENOMIC DNA]</scope>
    <source>
        <strain evidence="1 2">CBS 650.93</strain>
    </source>
</reference>
<name>A0A0D2ISC2_9EURO</name>
<dbReference type="VEuPathDB" id="FungiDB:Z518_11067"/>
<keyword evidence="2" id="KW-1185">Reference proteome</keyword>
<proteinExistence type="predicted"/>
<dbReference type="AlphaFoldDB" id="A0A0D2ISC2"/>
<evidence type="ECO:0000313" key="1">
    <source>
        <dbReference type="EMBL" id="KIW99654.1"/>
    </source>
</evidence>
<dbReference type="EMBL" id="KN847485">
    <property type="protein sequence ID" value="KIW99654.1"/>
    <property type="molecule type" value="Genomic_DNA"/>
</dbReference>
<sequence length="187" mass="20718">MASSATQPIPDCTTERLEGGTIQAMLAPWMMKYLDSDPGLKSSVGKTEGWLDCTDAFVISQHIALKVTATHGCSAINKEREADLNHLRDLVQRKCEEARARNDPEYYALKVLSSSYRKISLAFGDEYFTGTITNWSLPVKLDARPIQCTFIGPGGSRILALNDSSVEAGVLERSIAVPRDQYREGFW</sequence>
<dbReference type="RefSeq" id="XP_013266791.1">
    <property type="nucleotide sequence ID" value="XM_013411337.1"/>
</dbReference>
<organism evidence="1 2">
    <name type="scientific">Rhinocladiella mackenziei CBS 650.93</name>
    <dbReference type="NCBI Taxonomy" id="1442369"/>
    <lineage>
        <taxon>Eukaryota</taxon>
        <taxon>Fungi</taxon>
        <taxon>Dikarya</taxon>
        <taxon>Ascomycota</taxon>
        <taxon>Pezizomycotina</taxon>
        <taxon>Eurotiomycetes</taxon>
        <taxon>Chaetothyriomycetidae</taxon>
        <taxon>Chaetothyriales</taxon>
        <taxon>Herpotrichiellaceae</taxon>
        <taxon>Rhinocladiella</taxon>
    </lineage>
</organism>
<gene>
    <name evidence="1" type="ORF">Z518_11067</name>
</gene>